<reference evidence="1 2" key="1">
    <citation type="submission" date="2024-10" db="EMBL/GenBank/DDBJ databases">
        <title>Burkholderia semiarida in Mexico.</title>
        <authorList>
            <person name="Estrada P."/>
        </authorList>
    </citation>
    <scope>NUCLEOTIDE SEQUENCE [LARGE SCALE GENOMIC DNA]</scope>
    <source>
        <strain evidence="1 2">CLM7-1</strain>
    </source>
</reference>
<keyword evidence="2" id="KW-1185">Reference proteome</keyword>
<dbReference type="EMBL" id="JBIMPM010000070">
    <property type="protein sequence ID" value="MFH5255804.1"/>
    <property type="molecule type" value="Genomic_DNA"/>
</dbReference>
<name>A0ABW7LCK5_9BURK</name>
<gene>
    <name evidence="1" type="ORF">ACGTRS_31680</name>
</gene>
<evidence type="ECO:0000313" key="2">
    <source>
        <dbReference type="Proteomes" id="UP001609186"/>
    </source>
</evidence>
<dbReference type="RefSeq" id="WP_395131604.1">
    <property type="nucleotide sequence ID" value="NZ_JBIMPM010000070.1"/>
</dbReference>
<comment type="caution">
    <text evidence="1">The sequence shown here is derived from an EMBL/GenBank/DDBJ whole genome shotgun (WGS) entry which is preliminary data.</text>
</comment>
<proteinExistence type="predicted"/>
<protein>
    <submittedName>
        <fullName evidence="1">Uncharacterized protein</fullName>
    </submittedName>
</protein>
<evidence type="ECO:0000313" key="1">
    <source>
        <dbReference type="EMBL" id="MFH5255804.1"/>
    </source>
</evidence>
<organism evidence="1 2">
    <name type="scientific">Burkholderia semiarida</name>
    <dbReference type="NCBI Taxonomy" id="2843303"/>
    <lineage>
        <taxon>Bacteria</taxon>
        <taxon>Pseudomonadati</taxon>
        <taxon>Pseudomonadota</taxon>
        <taxon>Betaproteobacteria</taxon>
        <taxon>Burkholderiales</taxon>
        <taxon>Burkholderiaceae</taxon>
        <taxon>Burkholderia</taxon>
        <taxon>Burkholderia cepacia complex</taxon>
    </lineage>
</organism>
<sequence length="138" mass="15062">MMVTAIGGRVGIDATNERAAIVPIQNRTEGAPELDTAQLDALYALMKAEWDADPAVDGKSLIQLLGEFVAEDGTQPFLSLKLHTAVFGEMMARLQQDGGADLPVYEQLREAQWYSLVGAGVLDQFIVAMLTREDPEPW</sequence>
<accession>A0ABW7LCK5</accession>
<dbReference type="Proteomes" id="UP001609186">
    <property type="component" value="Unassembled WGS sequence"/>
</dbReference>